<proteinExistence type="predicted"/>
<protein>
    <recommendedName>
        <fullName evidence="5">ADP-ribosylglycohydrolase</fullName>
    </recommendedName>
</protein>
<feature type="region of interest" description="Disordered" evidence="2">
    <location>
        <begin position="413"/>
        <end position="449"/>
    </location>
</feature>
<dbReference type="InterPro" id="IPR005502">
    <property type="entry name" value="Ribosyl_crysJ1"/>
</dbReference>
<name>A0A1L9T048_9EURO</name>
<dbReference type="Pfam" id="PF03747">
    <property type="entry name" value="ADP_ribosyl_GH"/>
    <property type="match status" value="1"/>
</dbReference>
<dbReference type="GeneID" id="63767242"/>
<keyword evidence="4" id="KW-1185">Reference proteome</keyword>
<dbReference type="STRING" id="1036612.A0A1L9T048"/>
<evidence type="ECO:0000256" key="1">
    <source>
        <dbReference type="PIRSR" id="PIRSR605502-1"/>
    </source>
</evidence>
<dbReference type="SUPFAM" id="SSF101478">
    <property type="entry name" value="ADP-ribosylglycohydrolase"/>
    <property type="match status" value="1"/>
</dbReference>
<evidence type="ECO:0000313" key="4">
    <source>
        <dbReference type="Proteomes" id="UP000184356"/>
    </source>
</evidence>
<feature type="binding site" evidence="1">
    <location>
        <position position="326"/>
    </location>
    <ligand>
        <name>Mg(2+)</name>
        <dbReference type="ChEBI" id="CHEBI:18420"/>
        <label>1</label>
    </ligand>
</feature>
<comment type="cofactor">
    <cofactor evidence="1">
        <name>Mg(2+)</name>
        <dbReference type="ChEBI" id="CHEBI:18420"/>
    </cofactor>
    <text evidence="1">Binds 2 magnesium ions per subunit.</text>
</comment>
<dbReference type="Proteomes" id="UP000184356">
    <property type="component" value="Unassembled WGS sequence"/>
</dbReference>
<reference evidence="4" key="1">
    <citation type="journal article" date="2017" name="Genome Biol.">
        <title>Comparative genomics reveals high biological diversity and specific adaptations in the industrially and medically important fungal genus Aspergillus.</title>
        <authorList>
            <person name="de Vries R.P."/>
            <person name="Riley R."/>
            <person name="Wiebenga A."/>
            <person name="Aguilar-Osorio G."/>
            <person name="Amillis S."/>
            <person name="Uchima C.A."/>
            <person name="Anderluh G."/>
            <person name="Asadollahi M."/>
            <person name="Askin M."/>
            <person name="Barry K."/>
            <person name="Battaglia E."/>
            <person name="Bayram O."/>
            <person name="Benocci T."/>
            <person name="Braus-Stromeyer S.A."/>
            <person name="Caldana C."/>
            <person name="Canovas D."/>
            <person name="Cerqueira G.C."/>
            <person name="Chen F."/>
            <person name="Chen W."/>
            <person name="Choi C."/>
            <person name="Clum A."/>
            <person name="Dos Santos R.A."/>
            <person name="Damasio A.R."/>
            <person name="Diallinas G."/>
            <person name="Emri T."/>
            <person name="Fekete E."/>
            <person name="Flipphi M."/>
            <person name="Freyberg S."/>
            <person name="Gallo A."/>
            <person name="Gournas C."/>
            <person name="Habgood R."/>
            <person name="Hainaut M."/>
            <person name="Harispe M.L."/>
            <person name="Henrissat B."/>
            <person name="Hilden K.S."/>
            <person name="Hope R."/>
            <person name="Hossain A."/>
            <person name="Karabika E."/>
            <person name="Karaffa L."/>
            <person name="Karanyi Z."/>
            <person name="Krasevec N."/>
            <person name="Kuo A."/>
            <person name="Kusch H."/>
            <person name="LaButti K."/>
            <person name="Lagendijk E.L."/>
            <person name="Lapidus A."/>
            <person name="Levasseur A."/>
            <person name="Lindquist E."/>
            <person name="Lipzen A."/>
            <person name="Logrieco A.F."/>
            <person name="MacCabe A."/>
            <person name="Maekelae M.R."/>
            <person name="Malavazi I."/>
            <person name="Melin P."/>
            <person name="Meyer V."/>
            <person name="Mielnichuk N."/>
            <person name="Miskei M."/>
            <person name="Molnar A.P."/>
            <person name="Mule G."/>
            <person name="Ngan C.Y."/>
            <person name="Orejas M."/>
            <person name="Orosz E."/>
            <person name="Ouedraogo J.P."/>
            <person name="Overkamp K.M."/>
            <person name="Park H.-S."/>
            <person name="Perrone G."/>
            <person name="Piumi F."/>
            <person name="Punt P.J."/>
            <person name="Ram A.F."/>
            <person name="Ramon A."/>
            <person name="Rauscher S."/>
            <person name="Record E."/>
            <person name="Riano-Pachon D.M."/>
            <person name="Robert V."/>
            <person name="Roehrig J."/>
            <person name="Ruller R."/>
            <person name="Salamov A."/>
            <person name="Salih N.S."/>
            <person name="Samson R.A."/>
            <person name="Sandor E."/>
            <person name="Sanguinetti M."/>
            <person name="Schuetze T."/>
            <person name="Sepcic K."/>
            <person name="Shelest E."/>
            <person name="Sherlock G."/>
            <person name="Sophianopoulou V."/>
            <person name="Squina F.M."/>
            <person name="Sun H."/>
            <person name="Susca A."/>
            <person name="Todd R.B."/>
            <person name="Tsang A."/>
            <person name="Unkles S.E."/>
            <person name="van de Wiele N."/>
            <person name="van Rossen-Uffink D."/>
            <person name="Oliveira J.V."/>
            <person name="Vesth T.C."/>
            <person name="Visser J."/>
            <person name="Yu J.-H."/>
            <person name="Zhou M."/>
            <person name="Andersen M.R."/>
            <person name="Archer D.B."/>
            <person name="Baker S.E."/>
            <person name="Benoit I."/>
            <person name="Brakhage A.A."/>
            <person name="Braus G.H."/>
            <person name="Fischer R."/>
            <person name="Frisvad J.C."/>
            <person name="Goldman G.H."/>
            <person name="Houbraken J."/>
            <person name="Oakley B."/>
            <person name="Pocsi I."/>
            <person name="Scazzocchio C."/>
            <person name="Seiboth B."/>
            <person name="vanKuyk P.A."/>
            <person name="Wortman J."/>
            <person name="Dyer P.S."/>
            <person name="Grigoriev I.V."/>
        </authorList>
    </citation>
    <scope>NUCLEOTIDE SEQUENCE [LARGE SCALE GENOMIC DNA]</scope>
    <source>
        <strain evidence="4">CBS 593.65</strain>
    </source>
</reference>
<evidence type="ECO:0008006" key="5">
    <source>
        <dbReference type="Google" id="ProtNLM"/>
    </source>
</evidence>
<feature type="compositionally biased region" description="Polar residues" evidence="2">
    <location>
        <begin position="417"/>
        <end position="441"/>
    </location>
</feature>
<feature type="binding site" evidence="1">
    <location>
        <position position="83"/>
    </location>
    <ligand>
        <name>Mg(2+)</name>
        <dbReference type="ChEBI" id="CHEBI:18420"/>
        <label>1</label>
    </ligand>
</feature>
<dbReference type="OrthoDB" id="2021138at2759"/>
<sequence length="449" mass="50027">MAHSSGLEFLDIHPFIREGVLDRVRGTIFGGALGDAVGLYTEFLSKDLLRAAYPDRKFQLVDPATELKNDGHRNKFVKAAWTDDTDHALLIVLSYLHNGRLDPLDFARRLQFWCEQGLRCLDRLPLGLGRTVGRVVCDRRFLDNPTETAYRHWKTSNYTSAPNGSLMRTAPLGIICLGKTQEETFGIAADFSSITHPDPRCIVACGLVTMLVRDILDGQLRTEADLERLISSAEARFQEWITRQNLSVEEAAMYPDFDHEEYQRHVSAESLEDLQLDDGTKIGYVYKALGAGIFVLRQGLKRLNSGELADVLFEELITELVLQGGDADTNATVAGALLGALLGYRTLPWKWKDGLMHRQWLFQKSDALASVLGIHPFPSYDSERDPDNQLDGGKPPLTKDQLERREAEFVKGYFAKSGQQADQKQTGVTISQRPAKKSSSPVLGGPFSG</sequence>
<dbReference type="InterPro" id="IPR050792">
    <property type="entry name" value="ADP-ribosylglycohydrolase"/>
</dbReference>
<dbReference type="VEuPathDB" id="FungiDB:ASPSYDRAFT_82773"/>
<dbReference type="PANTHER" id="PTHR16222:SF28">
    <property type="entry name" value="ADP-RIBOSYLGLYCOHYDROLASE"/>
    <property type="match status" value="1"/>
</dbReference>
<feature type="binding site" evidence="1">
    <location>
        <position position="84"/>
    </location>
    <ligand>
        <name>Mg(2+)</name>
        <dbReference type="ChEBI" id="CHEBI:18420"/>
        <label>1</label>
    </ligand>
</feature>
<dbReference type="GO" id="GO:0046872">
    <property type="term" value="F:metal ion binding"/>
    <property type="evidence" value="ECO:0007669"/>
    <property type="project" value="UniProtKB-KW"/>
</dbReference>
<dbReference type="PANTHER" id="PTHR16222">
    <property type="entry name" value="ADP-RIBOSYLGLYCOHYDROLASE"/>
    <property type="match status" value="1"/>
</dbReference>
<feature type="binding site" evidence="1">
    <location>
        <position position="82"/>
    </location>
    <ligand>
        <name>Mg(2+)</name>
        <dbReference type="ChEBI" id="CHEBI:18420"/>
        <label>1</label>
    </ligand>
</feature>
<feature type="binding site" evidence="1">
    <location>
        <position position="329"/>
    </location>
    <ligand>
        <name>Mg(2+)</name>
        <dbReference type="ChEBI" id="CHEBI:18420"/>
        <label>1</label>
    </ligand>
</feature>
<feature type="region of interest" description="Disordered" evidence="2">
    <location>
        <begin position="380"/>
        <end position="401"/>
    </location>
</feature>
<evidence type="ECO:0000313" key="3">
    <source>
        <dbReference type="EMBL" id="OJJ52844.1"/>
    </source>
</evidence>
<dbReference type="AlphaFoldDB" id="A0A1L9T048"/>
<organism evidence="3 4">
    <name type="scientific">Aspergillus sydowii CBS 593.65</name>
    <dbReference type="NCBI Taxonomy" id="1036612"/>
    <lineage>
        <taxon>Eukaryota</taxon>
        <taxon>Fungi</taxon>
        <taxon>Dikarya</taxon>
        <taxon>Ascomycota</taxon>
        <taxon>Pezizomycotina</taxon>
        <taxon>Eurotiomycetes</taxon>
        <taxon>Eurotiomycetidae</taxon>
        <taxon>Eurotiales</taxon>
        <taxon>Aspergillaceae</taxon>
        <taxon>Aspergillus</taxon>
        <taxon>Aspergillus subgen. Nidulantes</taxon>
    </lineage>
</organism>
<dbReference type="Gene3D" id="1.10.4080.10">
    <property type="entry name" value="ADP-ribosylation/Crystallin J1"/>
    <property type="match status" value="1"/>
</dbReference>
<dbReference type="InterPro" id="IPR036705">
    <property type="entry name" value="Ribosyl_crysJ1_sf"/>
</dbReference>
<feature type="binding site" evidence="1">
    <location>
        <position position="328"/>
    </location>
    <ligand>
        <name>Mg(2+)</name>
        <dbReference type="ChEBI" id="CHEBI:18420"/>
        <label>1</label>
    </ligand>
</feature>
<dbReference type="EMBL" id="KV878599">
    <property type="protein sequence ID" value="OJJ52844.1"/>
    <property type="molecule type" value="Genomic_DNA"/>
</dbReference>
<evidence type="ECO:0000256" key="2">
    <source>
        <dbReference type="SAM" id="MobiDB-lite"/>
    </source>
</evidence>
<dbReference type="RefSeq" id="XP_040696650.1">
    <property type="nucleotide sequence ID" value="XM_040851169.1"/>
</dbReference>
<accession>A0A1L9T048</accession>
<gene>
    <name evidence="3" type="ORF">ASPSYDRAFT_82773</name>
</gene>
<keyword evidence="1" id="KW-0479">Metal-binding</keyword>
<keyword evidence="1" id="KW-0460">Magnesium</keyword>